<dbReference type="Proteomes" id="UP000298722">
    <property type="component" value="Plasmid pHMA33"/>
</dbReference>
<dbReference type="RefSeq" id="WP_011222117.1">
    <property type="nucleotide sequence ID" value="NC_006389.1"/>
</dbReference>
<reference evidence="2 4" key="2">
    <citation type="submission" date="2019-04" db="EMBL/GenBank/DDBJ databases">
        <title>Methylomes of two halophilic Archaea, Haloarcula marismortui and Haloferax mediterranei.</title>
        <authorList>
            <person name="DasSarma S."/>
            <person name="DasSarma P."/>
            <person name="DasSarma S."/>
            <person name="Fomenkov A."/>
            <person name="Vincze T."/>
            <person name="Anton B.P."/>
            <person name="Roberts R.J."/>
        </authorList>
    </citation>
    <scope>NUCLEOTIDE SEQUENCE [LARGE SCALE GENOMIC DNA]</scope>
    <source>
        <strain evidence="2 4">ATCC 43049</strain>
        <plasmid evidence="2">pHMA33</plasmid>
        <plasmid evidence="4">phma33</plasmid>
    </source>
</reference>
<geneLocation type="plasmid" evidence="2">
    <name>pHMA33</name>
</geneLocation>
<dbReference type="EMBL" id="CP039133">
    <property type="protein sequence ID" value="QCP89412.1"/>
    <property type="molecule type" value="Genomic_DNA"/>
</dbReference>
<accession>Q5V861</accession>
<reference evidence="1 3" key="1">
    <citation type="journal article" date="2004" name="Genome Res.">
        <title>Genome sequence of Haloarcula marismortui: a halophilic archaeon from the Dead Sea.</title>
        <authorList>
            <person name="Baliga N.S."/>
            <person name="Bonneau R."/>
            <person name="Facciotti M.T."/>
            <person name="Pan M."/>
            <person name="Glusman G."/>
            <person name="Deutsch E.W."/>
            <person name="Shannon P."/>
            <person name="Chiu Y."/>
            <person name="Weng R.S."/>
            <person name="Gan R.R."/>
            <person name="Hung P."/>
            <person name="Date S.V."/>
            <person name="Marcotte E."/>
            <person name="Hood L."/>
            <person name="Ng W.V."/>
        </authorList>
    </citation>
    <scope>NUCLEOTIDE SEQUENCE [LARGE SCALE GENOMIC DNA]</scope>
    <source>
        <strain evidence="1">ATCC 43049</strain>
        <strain evidence="3">ATCC 43049 / DSM 3752 / JCM 8966 / VKM B-1809</strain>
        <plasmid evidence="3">Plasmid pNG100</plasmid>
        <plasmid evidence="1">pNG100</plasmid>
    </source>
</reference>
<evidence type="ECO:0000313" key="4">
    <source>
        <dbReference type="Proteomes" id="UP000298722"/>
    </source>
</evidence>
<dbReference type="GeneID" id="40150551"/>
<sequence length="242" mass="27622">MIQETLPRAVNNLAEAWEGAGLDIRDYLLAGSVRDAIKLELSEQGGFHWTVCTDKERILGAAGEHLSRIHNVRVKARQHNLELAKEQTRLILRVNQNIREYIALCEKLGVDWSDDIHDLMRTRPGPAPTKTTTDEFDIHLCTELPPVQEAVDIVHSSLEEIRCYCGDNLANYLQEQFDDDQQDKAIKYIEELIIIVVYIGPVGRSEAETPEWAFHLKGRALQHAHEKFGLARVANDDRYLFI</sequence>
<proteinExistence type="predicted"/>
<name>Q5V861_HALMA</name>
<organism evidence="1 3">
    <name type="scientific">Haloarcula marismortui (strain ATCC 43049 / DSM 3752 / JCM 8966 / VKM B-1809)</name>
    <name type="common">Halobacterium marismortui</name>
    <dbReference type="NCBI Taxonomy" id="272569"/>
    <lineage>
        <taxon>Archaea</taxon>
        <taxon>Methanobacteriati</taxon>
        <taxon>Methanobacteriota</taxon>
        <taxon>Stenosarchaea group</taxon>
        <taxon>Halobacteria</taxon>
        <taxon>Halobacteriales</taxon>
        <taxon>Haloarculaceae</taxon>
        <taxon>Haloarcula</taxon>
    </lineage>
</organism>
<evidence type="ECO:0000313" key="2">
    <source>
        <dbReference type="EMBL" id="QCP89412.1"/>
    </source>
</evidence>
<dbReference type="Proteomes" id="UP000001169">
    <property type="component" value="Plasmid pNG100"/>
</dbReference>
<evidence type="ECO:0000313" key="1">
    <source>
        <dbReference type="EMBL" id="AAV44263.1"/>
    </source>
</evidence>
<dbReference type="AlphaFoldDB" id="Q5V861"/>
<evidence type="ECO:0000313" key="3">
    <source>
        <dbReference type="Proteomes" id="UP000001169"/>
    </source>
</evidence>
<geneLocation type="plasmid" evidence="4">
    <name>phma33</name>
</geneLocation>
<dbReference type="KEGG" id="hma:pNG1005"/>
<keyword evidence="1" id="KW-0614">Plasmid</keyword>
<protein>
    <submittedName>
        <fullName evidence="1">Uncharacterized protein</fullName>
    </submittedName>
</protein>
<dbReference type="EMBL" id="AY596290">
    <property type="protein sequence ID" value="AAV44263.1"/>
    <property type="molecule type" value="Genomic_DNA"/>
</dbReference>
<dbReference type="HOGENOM" id="CLU_1145192_0_0_2"/>
<gene>
    <name evidence="1" type="ordered locus">pNG1005</name>
    <name evidence="2" type="ORF">E6P14_00310</name>
</gene>
<keyword evidence="3" id="KW-1185">Reference proteome</keyword>
<geneLocation type="plasmid" evidence="1 3">
    <name>pNG100</name>
</geneLocation>
<dbReference type="EnsemblBacteria" id="AAV44263">
    <property type="protein sequence ID" value="AAV44263"/>
    <property type="gene ID" value="pNG1005"/>
</dbReference>